<organism evidence="4 5">
    <name type="scientific">Candidatus Syntrophocurvum alkaliphilum</name>
    <dbReference type="NCBI Taxonomy" id="2293317"/>
    <lineage>
        <taxon>Bacteria</taxon>
        <taxon>Bacillati</taxon>
        <taxon>Bacillota</taxon>
        <taxon>Clostridia</taxon>
        <taxon>Eubacteriales</taxon>
        <taxon>Syntrophomonadaceae</taxon>
        <taxon>Candidatus Syntrophocurvum</taxon>
    </lineage>
</organism>
<dbReference type="InterPro" id="IPR025501">
    <property type="entry name" value="MinD_FleN"/>
</dbReference>
<keyword evidence="1 3" id="KW-0547">Nucleotide-binding</keyword>
<evidence type="ECO:0000256" key="1">
    <source>
        <dbReference type="ARBA" id="ARBA00022741"/>
    </source>
</evidence>
<keyword evidence="4" id="KW-0966">Cell projection</keyword>
<evidence type="ECO:0000313" key="4">
    <source>
        <dbReference type="EMBL" id="QGT99185.1"/>
    </source>
</evidence>
<keyword evidence="4" id="KW-0969">Cilium</keyword>
<dbReference type="SUPFAM" id="SSF52540">
    <property type="entry name" value="P-loop containing nucleoside triphosphate hydrolases"/>
    <property type="match status" value="1"/>
</dbReference>
<gene>
    <name evidence="4" type="ORF">SYNTR_0592</name>
</gene>
<dbReference type="PANTHER" id="PTHR43384:SF4">
    <property type="entry name" value="CELLULOSE BIOSYNTHESIS PROTEIN BCSQ-RELATED"/>
    <property type="match status" value="1"/>
</dbReference>
<evidence type="ECO:0000256" key="3">
    <source>
        <dbReference type="PIRSR" id="PIRSR003092-1"/>
    </source>
</evidence>
<dbReference type="GO" id="GO:0016887">
    <property type="term" value="F:ATP hydrolysis activity"/>
    <property type="evidence" value="ECO:0007669"/>
    <property type="project" value="TreeGrafter"/>
</dbReference>
<evidence type="ECO:0000256" key="2">
    <source>
        <dbReference type="ARBA" id="ARBA00022840"/>
    </source>
</evidence>
<dbReference type="OrthoDB" id="9816297at2"/>
<protein>
    <submittedName>
        <fullName evidence="4">Flagellar synthesis regulator FleN</fullName>
    </submittedName>
</protein>
<dbReference type="InterPro" id="IPR033756">
    <property type="entry name" value="YlxH/NBP35"/>
</dbReference>
<dbReference type="AlphaFoldDB" id="A0A6I6DD61"/>
<dbReference type="GO" id="GO:0051782">
    <property type="term" value="P:negative regulation of cell division"/>
    <property type="evidence" value="ECO:0007669"/>
    <property type="project" value="TreeGrafter"/>
</dbReference>
<proteinExistence type="predicted"/>
<dbReference type="KEGG" id="salq:SYNTR_0592"/>
<dbReference type="PIRSF" id="PIRSF003092">
    <property type="entry name" value="MinD"/>
    <property type="match status" value="1"/>
</dbReference>
<dbReference type="InterPro" id="IPR027417">
    <property type="entry name" value="P-loop_NTPase"/>
</dbReference>
<keyword evidence="2 3" id="KW-0067">ATP-binding</keyword>
<dbReference type="Proteomes" id="UP000426444">
    <property type="component" value="Chromosome"/>
</dbReference>
<keyword evidence="4" id="KW-0282">Flagellum</keyword>
<evidence type="ECO:0000313" key="5">
    <source>
        <dbReference type="Proteomes" id="UP000426444"/>
    </source>
</evidence>
<keyword evidence="5" id="KW-1185">Reference proteome</keyword>
<sequence length="298" mass="32590">MKDQADKIRQMALEMGTQLENELSSKILRSRVIVVASGKGGVGKSTLAINLALSICLMNKKVVLMDADLGLANIDIMLGITPNYNLLDVVQGSKSIKDIMVEGPNGLKLIPGGSGIIELANLKEHELKRLLIQMSSLDSEFDYMIVDTGAGISNNVLSFILSSDDVLIVTTPEPTSLTDAYGVVKSAVRFGFNGNIQVVINKVNNKSEGLLVGEKFKLVSEKFLDLNINILGHMVKEPMVEEGIKRQEVFIEAFPKSIATKNINNIAQKLVNENNSENKEVKAQGIKGFFKQLVNFRK</sequence>
<reference evidence="5" key="1">
    <citation type="journal article" date="2019" name="Microbiology">
        <title>Complete Genome Sequence of an Uncultured Bacterium of the Candidate Phylum Bipolaricaulota.</title>
        <authorList>
            <person name="Kadnikov V.V."/>
            <person name="Mardanov A.V."/>
            <person name="Beletsky A.V."/>
            <person name="Frank Y.A."/>
            <person name="Karnachuk O.V."/>
            <person name="Ravin N.V."/>
        </authorList>
    </citation>
    <scope>NUCLEOTIDE SEQUENCE [LARGE SCALE GENOMIC DNA]</scope>
</reference>
<dbReference type="InterPro" id="IPR050625">
    <property type="entry name" value="ParA/MinD_ATPase"/>
</dbReference>
<dbReference type="CDD" id="cd02038">
    <property type="entry name" value="FlhG-like"/>
    <property type="match status" value="1"/>
</dbReference>
<accession>A0A6I6DD61</accession>
<dbReference type="GO" id="GO:0005829">
    <property type="term" value="C:cytosol"/>
    <property type="evidence" value="ECO:0007669"/>
    <property type="project" value="TreeGrafter"/>
</dbReference>
<dbReference type="GO" id="GO:0009898">
    <property type="term" value="C:cytoplasmic side of plasma membrane"/>
    <property type="evidence" value="ECO:0007669"/>
    <property type="project" value="TreeGrafter"/>
</dbReference>
<dbReference type="GO" id="GO:0005524">
    <property type="term" value="F:ATP binding"/>
    <property type="evidence" value="ECO:0007669"/>
    <property type="project" value="UniProtKB-KW"/>
</dbReference>
<dbReference type="InterPro" id="IPR033875">
    <property type="entry name" value="FlhG"/>
</dbReference>
<dbReference type="PANTHER" id="PTHR43384">
    <property type="entry name" value="SEPTUM SITE-DETERMINING PROTEIN MIND HOMOLOG, CHLOROPLASTIC-RELATED"/>
    <property type="match status" value="1"/>
</dbReference>
<dbReference type="EMBL" id="CP046457">
    <property type="protein sequence ID" value="QGT99185.1"/>
    <property type="molecule type" value="Genomic_DNA"/>
</dbReference>
<name>A0A6I6DD61_9FIRM</name>
<dbReference type="Gene3D" id="3.40.50.300">
    <property type="entry name" value="P-loop containing nucleotide triphosphate hydrolases"/>
    <property type="match status" value="1"/>
</dbReference>
<dbReference type="Pfam" id="PF10609">
    <property type="entry name" value="ParA"/>
    <property type="match status" value="1"/>
</dbReference>
<feature type="binding site" evidence="3">
    <location>
        <begin position="39"/>
        <end position="46"/>
    </location>
    <ligand>
        <name>ATP</name>
        <dbReference type="ChEBI" id="CHEBI:30616"/>
    </ligand>
</feature>
<dbReference type="RefSeq" id="WP_156203107.1">
    <property type="nucleotide sequence ID" value="NZ_CP046457.1"/>
</dbReference>